<dbReference type="InterPro" id="IPR051531">
    <property type="entry name" value="N-acetyltransferase"/>
</dbReference>
<proteinExistence type="predicted"/>
<dbReference type="InterPro" id="IPR000182">
    <property type="entry name" value="GNAT_dom"/>
</dbReference>
<dbReference type="RefSeq" id="WP_134490952.1">
    <property type="nucleotide sequence ID" value="NZ_SOEZ01000054.1"/>
</dbReference>
<evidence type="ECO:0000259" key="1">
    <source>
        <dbReference type="PROSITE" id="PS51186"/>
    </source>
</evidence>
<dbReference type="Pfam" id="PF13302">
    <property type="entry name" value="Acetyltransf_3"/>
    <property type="match status" value="1"/>
</dbReference>
<keyword evidence="2" id="KW-0808">Transferase</keyword>
<sequence length="198" mass="22082">MTRPVGLTLPVDARPIRTDRLLLRPLTEADADDVYSYQSLPEAVRYLPWPLRDREESREHTLKRAGFTRLAADKDAIILAAELLGPDGEPGPVIGDLSIFLQSAVNAQVSIGWVFHPVRHGRGYATEAARAVLEFAFTDVGAHRVFAEVDPRNMASVALCLRLGMRLEALFLENEIFKGEWSDLSVYAILEREWGAGR</sequence>
<reference evidence="2 3" key="1">
    <citation type="submission" date="2019-03" db="EMBL/GenBank/DDBJ databases">
        <title>Genomics of glacier-inhabiting Cryobacterium strains.</title>
        <authorList>
            <person name="Liu Q."/>
            <person name="Xin Y.-H."/>
        </authorList>
    </citation>
    <scope>NUCLEOTIDE SEQUENCE [LARGE SCALE GENOMIC DNA]</scope>
    <source>
        <strain evidence="2 3">Sr47</strain>
    </source>
</reference>
<dbReference type="PROSITE" id="PS51186">
    <property type="entry name" value="GNAT"/>
    <property type="match status" value="1"/>
</dbReference>
<comment type="caution">
    <text evidence="2">The sequence shown here is derived from an EMBL/GenBank/DDBJ whole genome shotgun (WGS) entry which is preliminary data.</text>
</comment>
<organism evidence="2 3">
    <name type="scientific">Cryobacterium tagatosivorans</name>
    <dbReference type="NCBI Taxonomy" id="1259199"/>
    <lineage>
        <taxon>Bacteria</taxon>
        <taxon>Bacillati</taxon>
        <taxon>Actinomycetota</taxon>
        <taxon>Actinomycetes</taxon>
        <taxon>Micrococcales</taxon>
        <taxon>Microbacteriaceae</taxon>
        <taxon>Cryobacterium</taxon>
    </lineage>
</organism>
<evidence type="ECO:0000313" key="2">
    <source>
        <dbReference type="EMBL" id="TFB49908.1"/>
    </source>
</evidence>
<dbReference type="PANTHER" id="PTHR43792:SF1">
    <property type="entry name" value="N-ACETYLTRANSFERASE DOMAIN-CONTAINING PROTEIN"/>
    <property type="match status" value="1"/>
</dbReference>
<dbReference type="InterPro" id="IPR016181">
    <property type="entry name" value="Acyl_CoA_acyltransferase"/>
</dbReference>
<dbReference type="EMBL" id="SOEZ01000054">
    <property type="protein sequence ID" value="TFB49908.1"/>
    <property type="molecule type" value="Genomic_DNA"/>
</dbReference>
<evidence type="ECO:0000313" key="3">
    <source>
        <dbReference type="Proteomes" id="UP000297866"/>
    </source>
</evidence>
<feature type="domain" description="N-acetyltransferase" evidence="1">
    <location>
        <begin position="21"/>
        <end position="193"/>
    </location>
</feature>
<accession>A0A4R8UDY5</accession>
<dbReference type="GO" id="GO:0016747">
    <property type="term" value="F:acyltransferase activity, transferring groups other than amino-acyl groups"/>
    <property type="evidence" value="ECO:0007669"/>
    <property type="project" value="InterPro"/>
</dbReference>
<dbReference type="Gene3D" id="3.40.630.30">
    <property type="match status" value="1"/>
</dbReference>
<name>A0A4R8UDY5_9MICO</name>
<protein>
    <submittedName>
        <fullName evidence="2">N-acetyltransferase</fullName>
    </submittedName>
</protein>
<dbReference type="OrthoDB" id="9132139at2"/>
<gene>
    <name evidence="2" type="ORF">E3O23_10985</name>
</gene>
<dbReference type="AlphaFoldDB" id="A0A4R8UDY5"/>
<dbReference type="Proteomes" id="UP000297866">
    <property type="component" value="Unassembled WGS sequence"/>
</dbReference>
<keyword evidence="3" id="KW-1185">Reference proteome</keyword>
<dbReference type="PANTHER" id="PTHR43792">
    <property type="entry name" value="GNAT FAMILY, PUTATIVE (AFU_ORTHOLOGUE AFUA_3G00765)-RELATED-RELATED"/>
    <property type="match status" value="1"/>
</dbReference>
<dbReference type="SUPFAM" id="SSF55729">
    <property type="entry name" value="Acyl-CoA N-acyltransferases (Nat)"/>
    <property type="match status" value="1"/>
</dbReference>